<evidence type="ECO:0000256" key="1">
    <source>
        <dbReference type="SAM" id="MobiDB-lite"/>
    </source>
</evidence>
<accession>A0AAE3Z843</accession>
<evidence type="ECO:0000313" key="4">
    <source>
        <dbReference type="Proteomes" id="UP001180845"/>
    </source>
</evidence>
<dbReference type="InterPro" id="IPR007278">
    <property type="entry name" value="DUF397"/>
</dbReference>
<evidence type="ECO:0000313" key="3">
    <source>
        <dbReference type="EMBL" id="MDR7300081.1"/>
    </source>
</evidence>
<keyword evidence="4" id="KW-1185">Reference proteome</keyword>
<dbReference type="Pfam" id="PF04149">
    <property type="entry name" value="DUF397"/>
    <property type="match status" value="1"/>
</dbReference>
<dbReference type="AlphaFoldDB" id="A0AAE3Z843"/>
<proteinExistence type="predicted"/>
<comment type="caution">
    <text evidence="3">The sequence shown here is derived from an EMBL/GenBank/DDBJ whole genome shotgun (WGS) entry which is preliminary data.</text>
</comment>
<organism evidence="3 4">
    <name type="scientific">Haloactinomyces albus</name>
    <dbReference type="NCBI Taxonomy" id="1352928"/>
    <lineage>
        <taxon>Bacteria</taxon>
        <taxon>Bacillati</taxon>
        <taxon>Actinomycetota</taxon>
        <taxon>Actinomycetes</taxon>
        <taxon>Actinopolysporales</taxon>
        <taxon>Actinopolysporaceae</taxon>
        <taxon>Haloactinomyces</taxon>
    </lineage>
</organism>
<evidence type="ECO:0000259" key="2">
    <source>
        <dbReference type="Pfam" id="PF04149"/>
    </source>
</evidence>
<name>A0AAE3Z843_9ACTN</name>
<dbReference type="Proteomes" id="UP001180845">
    <property type="component" value="Unassembled WGS sequence"/>
</dbReference>
<feature type="region of interest" description="Disordered" evidence="1">
    <location>
        <begin position="1"/>
        <end position="21"/>
    </location>
</feature>
<dbReference type="EMBL" id="JAVDXW010000001">
    <property type="protein sequence ID" value="MDR7300081.1"/>
    <property type="molecule type" value="Genomic_DNA"/>
</dbReference>
<dbReference type="RefSeq" id="WP_310268253.1">
    <property type="nucleotide sequence ID" value="NZ_JAVDXW010000001.1"/>
</dbReference>
<protein>
    <recommendedName>
        <fullName evidence="2">DUF397 domain-containing protein</fullName>
    </recommendedName>
</protein>
<reference evidence="3" key="1">
    <citation type="submission" date="2023-07" db="EMBL/GenBank/DDBJ databases">
        <title>Sequencing the genomes of 1000 actinobacteria strains.</title>
        <authorList>
            <person name="Klenk H.-P."/>
        </authorList>
    </citation>
    <scope>NUCLEOTIDE SEQUENCE</scope>
    <source>
        <strain evidence="3">DSM 45977</strain>
    </source>
</reference>
<gene>
    <name evidence="3" type="ORF">JOF55_000262</name>
</gene>
<feature type="domain" description="DUF397" evidence="2">
    <location>
        <begin position="9"/>
        <end position="63"/>
    </location>
</feature>
<sequence>MPAPDFSQARWYKSSRSNGGGSACVTVAHVPGATGVADTKLGQTSPVLPFSSTAWAAFTDALKSGRLDG</sequence>